<organism evidence="4 5">
    <name type="scientific">Halioglobus maricola</name>
    <dbReference type="NCBI Taxonomy" id="2601894"/>
    <lineage>
        <taxon>Bacteria</taxon>
        <taxon>Pseudomonadati</taxon>
        <taxon>Pseudomonadota</taxon>
        <taxon>Gammaproteobacteria</taxon>
        <taxon>Cellvibrionales</taxon>
        <taxon>Halieaceae</taxon>
        <taxon>Halioglobus</taxon>
    </lineage>
</organism>
<dbReference type="SUPFAM" id="SSF46689">
    <property type="entry name" value="Homeodomain-like"/>
    <property type="match status" value="1"/>
</dbReference>
<dbReference type="InterPro" id="IPR050109">
    <property type="entry name" value="HTH-type_TetR-like_transc_reg"/>
</dbReference>
<evidence type="ECO:0000313" key="5">
    <source>
        <dbReference type="Proteomes" id="UP000326287"/>
    </source>
</evidence>
<dbReference type="Gene3D" id="1.10.357.10">
    <property type="entry name" value="Tetracycline Repressor, domain 2"/>
    <property type="match status" value="1"/>
</dbReference>
<protein>
    <submittedName>
        <fullName evidence="4">TetR/AcrR family transcriptional regulator</fullName>
    </submittedName>
</protein>
<dbReference type="RefSeq" id="WP_153240325.1">
    <property type="nucleotide sequence ID" value="NZ_CP036422.1"/>
</dbReference>
<dbReference type="InterPro" id="IPR009057">
    <property type="entry name" value="Homeodomain-like_sf"/>
</dbReference>
<keyword evidence="5" id="KW-1185">Reference proteome</keyword>
<dbReference type="EMBL" id="CP036422">
    <property type="protein sequence ID" value="QFU77180.1"/>
    <property type="molecule type" value="Genomic_DNA"/>
</dbReference>
<reference evidence="4 5" key="1">
    <citation type="submission" date="2019-02" db="EMBL/GenBank/DDBJ databases">
        <authorList>
            <person name="Li S.-H."/>
        </authorList>
    </citation>
    <scope>NUCLEOTIDE SEQUENCE [LARGE SCALE GENOMIC DNA]</scope>
    <source>
        <strain evidence="4 5">IMCC14385</strain>
    </source>
</reference>
<dbReference type="GO" id="GO:0000976">
    <property type="term" value="F:transcription cis-regulatory region binding"/>
    <property type="evidence" value="ECO:0007669"/>
    <property type="project" value="TreeGrafter"/>
</dbReference>
<dbReference type="PANTHER" id="PTHR30055:SF226">
    <property type="entry name" value="HTH-TYPE TRANSCRIPTIONAL REGULATOR PKSA"/>
    <property type="match status" value="1"/>
</dbReference>
<dbReference type="InterPro" id="IPR036271">
    <property type="entry name" value="Tet_transcr_reg_TetR-rel_C_sf"/>
</dbReference>
<dbReference type="GO" id="GO:0003700">
    <property type="term" value="F:DNA-binding transcription factor activity"/>
    <property type="evidence" value="ECO:0007669"/>
    <property type="project" value="TreeGrafter"/>
</dbReference>
<dbReference type="Pfam" id="PF00440">
    <property type="entry name" value="TetR_N"/>
    <property type="match status" value="1"/>
</dbReference>
<dbReference type="AlphaFoldDB" id="A0A5P9NMY3"/>
<sequence>MSSTSSRMLEVAAQQFAEKGYSGTSMRSIATATGTTQAAIYHHFPNKEALYLSVLSLQLKEKTGAALEGLDQIKDPEQCLRELIFRLVRLAEEDEQFRQLYFRELLEGNEERLATLAENVFGGLLDSVGGLLNKLAPRFDLNLLLLSVAGLVCHHVEARKISPFMPGSEPDHQELDTLSEHITKLLLYGVRGA</sequence>
<dbReference type="PANTHER" id="PTHR30055">
    <property type="entry name" value="HTH-TYPE TRANSCRIPTIONAL REGULATOR RUTR"/>
    <property type="match status" value="1"/>
</dbReference>
<accession>A0A5P9NMY3</accession>
<dbReference type="Proteomes" id="UP000326287">
    <property type="component" value="Chromosome"/>
</dbReference>
<dbReference type="KEGG" id="halc:EY643_16795"/>
<proteinExistence type="predicted"/>
<name>A0A5P9NMY3_9GAMM</name>
<evidence type="ECO:0000256" key="1">
    <source>
        <dbReference type="ARBA" id="ARBA00023125"/>
    </source>
</evidence>
<feature type="DNA-binding region" description="H-T-H motif" evidence="2">
    <location>
        <begin position="25"/>
        <end position="44"/>
    </location>
</feature>
<evidence type="ECO:0000256" key="2">
    <source>
        <dbReference type="PROSITE-ProRule" id="PRU00335"/>
    </source>
</evidence>
<dbReference type="InterPro" id="IPR001647">
    <property type="entry name" value="HTH_TetR"/>
</dbReference>
<feature type="domain" description="HTH tetR-type" evidence="3">
    <location>
        <begin position="2"/>
        <end position="62"/>
    </location>
</feature>
<dbReference type="SUPFAM" id="SSF48498">
    <property type="entry name" value="Tetracyclin repressor-like, C-terminal domain"/>
    <property type="match status" value="1"/>
</dbReference>
<keyword evidence="1 2" id="KW-0238">DNA-binding</keyword>
<dbReference type="PRINTS" id="PR00455">
    <property type="entry name" value="HTHTETR"/>
</dbReference>
<evidence type="ECO:0000259" key="3">
    <source>
        <dbReference type="PROSITE" id="PS50977"/>
    </source>
</evidence>
<dbReference type="PROSITE" id="PS50977">
    <property type="entry name" value="HTH_TETR_2"/>
    <property type="match status" value="1"/>
</dbReference>
<gene>
    <name evidence="4" type="ORF">EY643_16795</name>
</gene>
<evidence type="ECO:0000313" key="4">
    <source>
        <dbReference type="EMBL" id="QFU77180.1"/>
    </source>
</evidence>
<dbReference type="OrthoDB" id="5982141at2"/>